<accession>A0A4R6ICQ5</accession>
<dbReference type="EMBL" id="SNWM01000005">
    <property type="protein sequence ID" value="TDO20033.1"/>
    <property type="molecule type" value="Genomic_DNA"/>
</dbReference>
<dbReference type="GO" id="GO:0009116">
    <property type="term" value="P:nucleoside metabolic process"/>
    <property type="evidence" value="ECO:0007669"/>
    <property type="project" value="InterPro"/>
</dbReference>
<comment type="similarity">
    <text evidence="1">Belongs to the PNP/UDP phosphorylase family. Futalosine hydrolase subfamily.</text>
</comment>
<keyword evidence="1" id="KW-0474">Menaquinone biosynthesis</keyword>
<gene>
    <name evidence="1" type="primary">mqnB</name>
    <name evidence="4" type="ORF">CLV32_3791</name>
</gene>
<keyword evidence="5" id="KW-1185">Reference proteome</keyword>
<evidence type="ECO:0000259" key="3">
    <source>
        <dbReference type="Pfam" id="PF01048"/>
    </source>
</evidence>
<organism evidence="4 5">
    <name type="scientific">Pedobacter duraquae</name>
    <dbReference type="NCBI Taxonomy" id="425511"/>
    <lineage>
        <taxon>Bacteria</taxon>
        <taxon>Pseudomonadati</taxon>
        <taxon>Bacteroidota</taxon>
        <taxon>Sphingobacteriia</taxon>
        <taxon>Sphingobacteriales</taxon>
        <taxon>Sphingobacteriaceae</taxon>
        <taxon>Pedobacter</taxon>
    </lineage>
</organism>
<dbReference type="EC" id="3.2.2.26" evidence="1 2"/>
<dbReference type="InterPro" id="IPR000845">
    <property type="entry name" value="Nucleoside_phosphorylase_d"/>
</dbReference>
<keyword evidence="1 4" id="KW-0378">Hydrolase</keyword>
<dbReference type="AlphaFoldDB" id="A0A4R6ICQ5"/>
<name>A0A4R6ICQ5_9SPHI</name>
<dbReference type="HAMAP" id="MF_00991">
    <property type="entry name" value="MqnB"/>
    <property type="match status" value="1"/>
</dbReference>
<dbReference type="InterPro" id="IPR035994">
    <property type="entry name" value="Nucleoside_phosphorylase_sf"/>
</dbReference>
<comment type="caution">
    <text evidence="4">The sequence shown here is derived from an EMBL/GenBank/DDBJ whole genome shotgun (WGS) entry which is preliminary data.</text>
</comment>
<comment type="catalytic activity">
    <reaction evidence="1">
        <text>futalosine + H2O = dehypoxanthine futalosine + hypoxanthine</text>
        <dbReference type="Rhea" id="RHEA:25904"/>
        <dbReference type="ChEBI" id="CHEBI:15377"/>
        <dbReference type="ChEBI" id="CHEBI:17368"/>
        <dbReference type="ChEBI" id="CHEBI:58863"/>
        <dbReference type="ChEBI" id="CHEBI:58864"/>
        <dbReference type="EC" id="3.2.2.26"/>
    </reaction>
</comment>
<dbReference type="PANTHER" id="PTHR46832">
    <property type="entry name" value="5'-METHYLTHIOADENOSINE/S-ADENOSYLHOMOCYSTEINE NUCLEOSIDASE"/>
    <property type="match status" value="1"/>
</dbReference>
<comment type="pathway">
    <text evidence="1">Quinol/quinone metabolism; menaquinone biosynthesis.</text>
</comment>
<dbReference type="CDD" id="cd17766">
    <property type="entry name" value="futalosine_nucleosidase_MqnB"/>
    <property type="match status" value="1"/>
</dbReference>
<protein>
    <recommendedName>
        <fullName evidence="1 2">Futalosine hydrolase</fullName>
        <shortName evidence="1">FL hydrolase</shortName>
        <ecNumber evidence="1 2">3.2.2.26</ecNumber>
    </recommendedName>
    <alternativeName>
        <fullName evidence="1">Futalosine nucleosidase</fullName>
    </alternativeName>
    <alternativeName>
        <fullName evidence="1">Menaquinone biosynthetic enzyme MqnB</fullName>
    </alternativeName>
</protein>
<dbReference type="Gene3D" id="3.40.50.1580">
    <property type="entry name" value="Nucleoside phosphorylase domain"/>
    <property type="match status" value="1"/>
</dbReference>
<sequence>MLQNLFYLSIMKTLVVAATHAELHRLFAHFELPEENFIQTPVFDIVITGVGMTATAFSLGRTLNNSYDLILNLGIAGCFDYSVPLGQLVHVTTETFSELGAEDRDSFLPIADLGFGKSTYQSATPPITLPGHLLTGSGITVNTVHGNMDSIRQIEQRFHPLTESMEGAAVFYAGEQLNIPVVQIRSISNYVEARNRESWKIGLAIANLNSWAIDFLTND</sequence>
<dbReference type="InterPro" id="IPR019963">
    <property type="entry name" value="FL_hydrolase_MqnB"/>
</dbReference>
<evidence type="ECO:0000256" key="2">
    <source>
        <dbReference type="NCBIfam" id="TIGR03664"/>
    </source>
</evidence>
<evidence type="ECO:0000313" key="5">
    <source>
        <dbReference type="Proteomes" id="UP000295499"/>
    </source>
</evidence>
<dbReference type="GO" id="GO:0005829">
    <property type="term" value="C:cytosol"/>
    <property type="evidence" value="ECO:0007669"/>
    <property type="project" value="TreeGrafter"/>
</dbReference>
<feature type="domain" description="Nucleoside phosphorylase" evidence="3">
    <location>
        <begin position="45"/>
        <end position="201"/>
    </location>
</feature>
<dbReference type="PANTHER" id="PTHR46832:SF2">
    <property type="entry name" value="FUTALOSINE HYDROLASE"/>
    <property type="match status" value="1"/>
</dbReference>
<evidence type="ECO:0000313" key="4">
    <source>
        <dbReference type="EMBL" id="TDO20033.1"/>
    </source>
</evidence>
<dbReference type="GO" id="GO:0019284">
    <property type="term" value="P:L-methionine salvage from S-adenosylmethionine"/>
    <property type="evidence" value="ECO:0007669"/>
    <property type="project" value="TreeGrafter"/>
</dbReference>
<dbReference type="NCBIfam" id="TIGR03664">
    <property type="entry name" value="fut_nucase"/>
    <property type="match status" value="1"/>
</dbReference>
<dbReference type="Pfam" id="PF01048">
    <property type="entry name" value="PNP_UDP_1"/>
    <property type="match status" value="1"/>
</dbReference>
<reference evidence="4 5" key="1">
    <citation type="submission" date="2019-03" db="EMBL/GenBank/DDBJ databases">
        <title>Genomic Encyclopedia of Archaeal and Bacterial Type Strains, Phase II (KMG-II): from individual species to whole genera.</title>
        <authorList>
            <person name="Goeker M."/>
        </authorList>
    </citation>
    <scope>NUCLEOTIDE SEQUENCE [LARGE SCALE GENOMIC DNA]</scope>
    <source>
        <strain evidence="4 5">DSM 19034</strain>
    </source>
</reference>
<comment type="function">
    <text evidence="1">Catalyzes the hydrolysis of futalosine (FL) to dehypoxanthine futalosine (DHFL) and hypoxanthine, a step in the biosynthesis of menaquinone (MK, vitamin K2).</text>
</comment>
<proteinExistence type="inferred from homology"/>
<dbReference type="GO" id="GO:0008782">
    <property type="term" value="F:adenosylhomocysteine nucleosidase activity"/>
    <property type="evidence" value="ECO:0007669"/>
    <property type="project" value="TreeGrafter"/>
</dbReference>
<evidence type="ECO:0000256" key="1">
    <source>
        <dbReference type="HAMAP-Rule" id="MF_00991"/>
    </source>
</evidence>
<dbReference type="SUPFAM" id="SSF53167">
    <property type="entry name" value="Purine and uridine phosphorylases"/>
    <property type="match status" value="1"/>
</dbReference>
<dbReference type="GO" id="GO:0008930">
    <property type="term" value="F:methylthioadenosine nucleosidase activity"/>
    <property type="evidence" value="ECO:0007669"/>
    <property type="project" value="TreeGrafter"/>
</dbReference>
<dbReference type="UniPathway" id="UPA00079"/>
<dbReference type="GO" id="GO:0009234">
    <property type="term" value="P:menaquinone biosynthetic process"/>
    <property type="evidence" value="ECO:0007669"/>
    <property type="project" value="UniProtKB-UniRule"/>
</dbReference>
<dbReference type="Proteomes" id="UP000295499">
    <property type="component" value="Unassembled WGS sequence"/>
</dbReference>